<gene>
    <name evidence="1" type="ORF">ACFSBI_12695</name>
</gene>
<name>A0ABW4LGP4_9MICO</name>
<reference evidence="2" key="1">
    <citation type="journal article" date="2019" name="Int. J. Syst. Evol. Microbiol.">
        <title>The Global Catalogue of Microorganisms (GCM) 10K type strain sequencing project: providing services to taxonomists for standard genome sequencing and annotation.</title>
        <authorList>
            <consortium name="The Broad Institute Genomics Platform"/>
            <consortium name="The Broad Institute Genome Sequencing Center for Infectious Disease"/>
            <person name="Wu L."/>
            <person name="Ma J."/>
        </authorList>
    </citation>
    <scope>NUCLEOTIDE SEQUENCE [LARGE SCALE GENOMIC DNA]</scope>
    <source>
        <strain evidence="2">CGMCC 1.12471</strain>
    </source>
</reference>
<dbReference type="Proteomes" id="UP001597347">
    <property type="component" value="Unassembled WGS sequence"/>
</dbReference>
<accession>A0ABW4LGP4</accession>
<organism evidence="1 2">
    <name type="scientific">Amnibacterium endophyticum</name>
    <dbReference type="NCBI Taxonomy" id="2109337"/>
    <lineage>
        <taxon>Bacteria</taxon>
        <taxon>Bacillati</taxon>
        <taxon>Actinomycetota</taxon>
        <taxon>Actinomycetes</taxon>
        <taxon>Micrococcales</taxon>
        <taxon>Microbacteriaceae</taxon>
        <taxon>Amnibacterium</taxon>
    </lineage>
</organism>
<keyword evidence="2" id="KW-1185">Reference proteome</keyword>
<comment type="caution">
    <text evidence="1">The sequence shown here is derived from an EMBL/GenBank/DDBJ whole genome shotgun (WGS) entry which is preliminary data.</text>
</comment>
<evidence type="ECO:0000313" key="2">
    <source>
        <dbReference type="Proteomes" id="UP001597347"/>
    </source>
</evidence>
<sequence>MAVNEPQRQVQIAVELEETARSLAHSTREVPNPADSYRLLAELGRATDHLQQTVRQLSAWHRRVVDGQEYRGEDENGDGVTGTLEAAEQLEAAADALDHASDAIRAAHAANGVVRWVGE</sequence>
<evidence type="ECO:0000313" key="1">
    <source>
        <dbReference type="EMBL" id="MFD1722408.1"/>
    </source>
</evidence>
<dbReference type="RefSeq" id="WP_377935479.1">
    <property type="nucleotide sequence ID" value="NZ_JBHUEA010000020.1"/>
</dbReference>
<protein>
    <submittedName>
        <fullName evidence="1">Uncharacterized protein</fullName>
    </submittedName>
</protein>
<dbReference type="EMBL" id="JBHUEA010000020">
    <property type="protein sequence ID" value="MFD1722408.1"/>
    <property type="molecule type" value="Genomic_DNA"/>
</dbReference>
<proteinExistence type="predicted"/>